<dbReference type="Gene3D" id="3.20.20.70">
    <property type="entry name" value="Aldolase class I"/>
    <property type="match status" value="1"/>
</dbReference>
<dbReference type="GO" id="GO:0005737">
    <property type="term" value="C:cytoplasm"/>
    <property type="evidence" value="ECO:0007669"/>
    <property type="project" value="TreeGrafter"/>
</dbReference>
<dbReference type="PANTHER" id="PTHR45936:SF1">
    <property type="entry name" value="TRNA-DIHYDROURIDINE(20) SYNTHASE [NAD(P)+]-LIKE"/>
    <property type="match status" value="1"/>
</dbReference>
<name>A0A9Q1Q976_9CARY</name>
<dbReference type="InterPro" id="IPR052582">
    <property type="entry name" value="tRNA-DUS-like"/>
</dbReference>
<dbReference type="InterPro" id="IPR035587">
    <property type="entry name" value="DUS-like_FMN-bd"/>
</dbReference>
<dbReference type="SUPFAM" id="SSF51395">
    <property type="entry name" value="FMN-linked oxidoreductases"/>
    <property type="match status" value="1"/>
</dbReference>
<dbReference type="InterPro" id="IPR013785">
    <property type="entry name" value="Aldolase_TIM"/>
</dbReference>
<feature type="domain" description="DUS-like FMN-binding" evidence="1">
    <location>
        <begin position="20"/>
        <end position="188"/>
    </location>
</feature>
<gene>
    <name evidence="2" type="ORF">Cgig2_014127</name>
</gene>
<dbReference type="Pfam" id="PF01207">
    <property type="entry name" value="Dus"/>
    <property type="match status" value="1"/>
</dbReference>
<accession>A0A9Q1Q976</accession>
<dbReference type="CDD" id="cd02801">
    <property type="entry name" value="DUS_like_FMN"/>
    <property type="match status" value="1"/>
</dbReference>
<dbReference type="EMBL" id="JAKOGI010000561">
    <property type="protein sequence ID" value="KAJ8433079.1"/>
    <property type="molecule type" value="Genomic_DNA"/>
</dbReference>
<evidence type="ECO:0000259" key="1">
    <source>
        <dbReference type="Pfam" id="PF01207"/>
    </source>
</evidence>
<proteinExistence type="predicted"/>
<dbReference type="AlphaFoldDB" id="A0A9Q1Q976"/>
<dbReference type="Proteomes" id="UP001153076">
    <property type="component" value="Unassembled WGS sequence"/>
</dbReference>
<evidence type="ECO:0000313" key="3">
    <source>
        <dbReference type="Proteomes" id="UP001153076"/>
    </source>
</evidence>
<organism evidence="2 3">
    <name type="scientific">Carnegiea gigantea</name>
    <dbReference type="NCBI Taxonomy" id="171969"/>
    <lineage>
        <taxon>Eukaryota</taxon>
        <taxon>Viridiplantae</taxon>
        <taxon>Streptophyta</taxon>
        <taxon>Embryophyta</taxon>
        <taxon>Tracheophyta</taxon>
        <taxon>Spermatophyta</taxon>
        <taxon>Magnoliopsida</taxon>
        <taxon>eudicotyledons</taxon>
        <taxon>Gunneridae</taxon>
        <taxon>Pentapetalae</taxon>
        <taxon>Caryophyllales</taxon>
        <taxon>Cactineae</taxon>
        <taxon>Cactaceae</taxon>
        <taxon>Cactoideae</taxon>
        <taxon>Echinocereeae</taxon>
        <taxon>Carnegiea</taxon>
    </lineage>
</organism>
<dbReference type="PANTHER" id="PTHR45936">
    <property type="entry name" value="TRNA-DIHYDROURIDINE(20) SYNTHASE [NAD(P)+]-LIKE"/>
    <property type="match status" value="1"/>
</dbReference>
<sequence length="207" mass="23296">MAWPLRLLAADYGADITYREEIIDHKFIKCERRINGSSCALCRSTTWRLLTFWGKGPKASCLEPAERNRVVFQIGTSDAIRALKAAPLVCKDVTAVDVNMGCPKSFSISKGMDAALLSKPETIHEILTTLKRNLDIPVACKILLLKTCPDTVELARRIEKAGVSALAVHGRRVPDRPRDFAKWNEIGQEILLSGMRLLMWLQRYQFL</sequence>
<evidence type="ECO:0000313" key="2">
    <source>
        <dbReference type="EMBL" id="KAJ8433079.1"/>
    </source>
</evidence>
<keyword evidence="3" id="KW-1185">Reference proteome</keyword>
<dbReference type="GO" id="GO:0017150">
    <property type="term" value="F:tRNA dihydrouridine synthase activity"/>
    <property type="evidence" value="ECO:0007669"/>
    <property type="project" value="TreeGrafter"/>
</dbReference>
<comment type="caution">
    <text evidence="2">The sequence shown here is derived from an EMBL/GenBank/DDBJ whole genome shotgun (WGS) entry which is preliminary data.</text>
</comment>
<protein>
    <recommendedName>
        <fullName evidence="1">DUS-like FMN-binding domain-containing protein</fullName>
    </recommendedName>
</protein>
<dbReference type="OrthoDB" id="10262250at2759"/>
<reference evidence="2" key="1">
    <citation type="submission" date="2022-04" db="EMBL/GenBank/DDBJ databases">
        <title>Carnegiea gigantea Genome sequencing and assembly v2.</title>
        <authorList>
            <person name="Copetti D."/>
            <person name="Sanderson M.J."/>
            <person name="Burquez A."/>
            <person name="Wojciechowski M.F."/>
        </authorList>
    </citation>
    <scope>NUCLEOTIDE SEQUENCE</scope>
    <source>
        <strain evidence="2">SGP5-SGP5p</strain>
        <tissue evidence="2">Aerial part</tissue>
    </source>
</reference>